<comment type="caution">
    <text evidence="3">The sequence shown here is derived from an EMBL/GenBank/DDBJ whole genome shotgun (WGS) entry which is preliminary data.</text>
</comment>
<name>A0ABP6X555_9ACTN</name>
<evidence type="ECO:0000256" key="1">
    <source>
        <dbReference type="SAM" id="MobiDB-lite"/>
    </source>
</evidence>
<dbReference type="SUPFAM" id="SSF48452">
    <property type="entry name" value="TPR-like"/>
    <property type="match status" value="4"/>
</dbReference>
<feature type="region of interest" description="Disordered" evidence="1">
    <location>
        <begin position="1930"/>
        <end position="1971"/>
    </location>
</feature>
<dbReference type="SMART" id="SM00028">
    <property type="entry name" value="TPR"/>
    <property type="match status" value="10"/>
</dbReference>
<feature type="region of interest" description="Disordered" evidence="1">
    <location>
        <begin position="1462"/>
        <end position="1493"/>
    </location>
</feature>
<dbReference type="InterPro" id="IPR019734">
    <property type="entry name" value="TPR_rpt"/>
</dbReference>
<dbReference type="PANTHER" id="PTHR10098:SF108">
    <property type="entry name" value="TETRATRICOPEPTIDE REPEAT PROTEIN 28"/>
    <property type="match status" value="1"/>
</dbReference>
<dbReference type="PANTHER" id="PTHR10098">
    <property type="entry name" value="RAPSYN-RELATED"/>
    <property type="match status" value="1"/>
</dbReference>
<organism evidence="3 4">
    <name type="scientific">Nonomuraea rosea</name>
    <dbReference type="NCBI Taxonomy" id="638574"/>
    <lineage>
        <taxon>Bacteria</taxon>
        <taxon>Bacillati</taxon>
        <taxon>Actinomycetota</taxon>
        <taxon>Actinomycetes</taxon>
        <taxon>Streptosporangiales</taxon>
        <taxon>Streptosporangiaceae</taxon>
        <taxon>Nonomuraea</taxon>
    </lineage>
</organism>
<protein>
    <recommendedName>
        <fullName evidence="2">CHAT domain-containing protein</fullName>
    </recommendedName>
</protein>
<dbReference type="InterPro" id="IPR011990">
    <property type="entry name" value="TPR-like_helical_dom_sf"/>
</dbReference>
<dbReference type="EMBL" id="BAABDQ010000010">
    <property type="protein sequence ID" value="GAA3561582.1"/>
    <property type="molecule type" value="Genomic_DNA"/>
</dbReference>
<proteinExistence type="predicted"/>
<accession>A0ABP6X555</accession>
<evidence type="ECO:0000259" key="2">
    <source>
        <dbReference type="Pfam" id="PF12770"/>
    </source>
</evidence>
<dbReference type="Pfam" id="PF12770">
    <property type="entry name" value="CHAT"/>
    <property type="match status" value="1"/>
</dbReference>
<evidence type="ECO:0000313" key="3">
    <source>
        <dbReference type="EMBL" id="GAA3561582.1"/>
    </source>
</evidence>
<feature type="domain" description="CHAT" evidence="2">
    <location>
        <begin position="1866"/>
        <end position="2140"/>
    </location>
</feature>
<dbReference type="Proteomes" id="UP001500630">
    <property type="component" value="Unassembled WGS sequence"/>
</dbReference>
<dbReference type="InterPro" id="IPR024983">
    <property type="entry name" value="CHAT_dom"/>
</dbReference>
<keyword evidence="4" id="KW-1185">Reference proteome</keyword>
<reference evidence="4" key="1">
    <citation type="journal article" date="2019" name="Int. J. Syst. Evol. Microbiol.">
        <title>The Global Catalogue of Microorganisms (GCM) 10K type strain sequencing project: providing services to taxonomists for standard genome sequencing and annotation.</title>
        <authorList>
            <consortium name="The Broad Institute Genomics Platform"/>
            <consortium name="The Broad Institute Genome Sequencing Center for Infectious Disease"/>
            <person name="Wu L."/>
            <person name="Ma J."/>
        </authorList>
    </citation>
    <scope>NUCLEOTIDE SEQUENCE [LARGE SCALE GENOMIC DNA]</scope>
    <source>
        <strain evidence="4">JCM 17326</strain>
    </source>
</reference>
<gene>
    <name evidence="3" type="ORF">GCM10022419_047770</name>
</gene>
<evidence type="ECO:0000313" key="4">
    <source>
        <dbReference type="Proteomes" id="UP001500630"/>
    </source>
</evidence>
<dbReference type="Gene3D" id="1.25.40.10">
    <property type="entry name" value="Tetratricopeptide repeat domain"/>
    <property type="match status" value="5"/>
</dbReference>
<sequence length="2143" mass="224931">MPVTDPAEALAARIERFEQAADPGLIWDAAALVEAEQAMRACAGDQSDAATWRLIGILHLARYRLDPRTTRDASVAGIFFAAVAVLDPGRLPEKLRGSGRLPDDAADTWAGLIEEAFRHVDPAAYRHLGLLIHALVRRAMARPTQEVSERLGQLLLEESMRAADPVWAPGALELLGAGLVRLHARTGEREVIDDAVHVLLRAALSGPAIDGPALDGPTLDGSALDGPALDGPALDGHGELAAALALAAPGDPELVRAYLAAAESAPGTQDRSQALLALADLTQARAAASCLDGDLLAFIRVGQCALDFWHEQWAHPGVLAPYAAGLIEWFVVTGDERSLEAGTEMLQALRVTPDETARGLGTDPLVRLVLLGDRRRRRYGVSGDLADLDAAVEVIREAAGLAPRGHPERATLLADLANALLRRAVVTGGDPAAPIAAARAALAACGERDPARSTALLLLGQALKLHLSRENADEAVAVLRAALAEDERPAVRAEAYGLVSEVLRWRAAHTEGERRAEDLDDAVRSARQGVELAMKSASDQAPAQRTLSRALLARFSDQGAARDLGEALTLARDGDAGLLSEVGAVLDDPAALPMDEQLAEAATELALLSPDEDVALKLLRFAGGRAGSAEERGERLLGVALRLGELGRFRTAGSVLGWATEAFEAAGLRSRAAYALSREGDGLEELGEPERALAAYRRAADGYRELGEPAAEARQLGAMGRIHLRAGDSGRAVEHHLRAAALCERAGLAAEEAAHQGHAAEAYLVAGDPDGAVACAGRARDLHLGLGETEAAALALVHAARAAVDQGDLVAAGERMAACAIELEAAGAWEEACGALDAQAVLLAGRGHLAQAAACETRLVEIVRRRGQRREPADEWYRIARRRRAHGDARGARNAFELAGRDYDAIGHHDGAGSVRYHLGVLSYGEGAAGRAAEEFGAAGETFGRLRAQAKEAVALTMRASCLALLDRFDEAVGDLDRALELAAADGDLDALLAATLGRARLDVELGELQEAGERLRSALGLASGDPLKEAVVRDRLAWLAGRTGDPGARVAALELAVAGFLDGGEARLSALASIELGFALEERAQFRRARAALEDGLTALSRVADEASEAPFELMVAAGGGRDPAVLSRLAAIQITLGDLTRGRASLAEALTVLRAGGFRGEAVERLAGWLRIEEAEAAGDLERVRALADEALARLLIRDASDRSYLLAKLSACCRDLGDLAAAYEHAAAGYELGDGRAVEHLRNLGLAARGLGRSDEAVGHLAKAVELARATDSALPAQLVRALDALGQALADQVRWGEAGRAYEEGLALAAAPLWRALRAPLLAHRAALHLTAGELDEALGRYQEAISIGEELRSHGLPGLPEGEELGGRGGLATDYADLSLVHALRGEVGEARLYAGRALDLDRADGRGRATALDLITLARLEHPALAPTLPGPPEPPAPEPVGPGAALVRVVRPGPSALGDVRPETSAPDIVRPGTPAPTDVRPGMSAPDIVRPGASAPTDVRSAASVPDVVRSAETVPAAVRLAEALAVARATGFGAGEALALSGLGALDVTNASYARAHRRLSAAIDLLEQLGHEPELAFARHQRSIAAEALGDLQGALADVERACELGHEAARDATIRLAVRLGHGMTAWTHAEHAKASALTTHLSTAPTTHLSTAPTTHLSAAQSADLRPDTDSPAQGLTLGFGGRRWPAPSGVPGELLAAGQRGLDTVRALMSAVHRTRDPIQAATLIQRAHTAEAGLDALWRRIEPLAPDYVALRRAIPPSRTELDALVTPHSRTELDATPPDPADGGAAAIGLLGFHVGEEAVTVLAHRTGWVEPRAFPTAVTRDLLADFHRTTDGRRPGLLDIEARRHRAALWRRLADLLLTDALRALGDDLGLLHLLPHAGLHRIPLHALAPDGRSLIERYPVAYAPSATVLTRLRHRDPSEGTGSLVLAFTPERPERPEQSQRPGDQPATEESETAVTLETAADDIATILGTRARTGRAATAALLPGAWDVVHLSCHGVFDPSDPFSSGIRLADGLVTARQLMSMSLSARLIVLGEHEPAPPDPAQGGDDIAALGQALLHAGAGSVLLTLWPVAAEITRALMRELHTRLRDGTGPAQALREAVLGLRDLYGPAEPELWAPYVLIGLPG</sequence>